<accession>A0A8E2DEK2</accession>
<proteinExistence type="predicted"/>
<reference evidence="1 2" key="1">
    <citation type="submission" date="2016-07" db="EMBL/GenBank/DDBJ databases">
        <title>Draft genome of the white-rot fungus Obba rivulosa 3A-2.</title>
        <authorList>
            <consortium name="DOE Joint Genome Institute"/>
            <person name="Miettinen O."/>
            <person name="Riley R."/>
            <person name="Acob R."/>
            <person name="Barry K."/>
            <person name="Cullen D."/>
            <person name="De Vries R."/>
            <person name="Hainaut M."/>
            <person name="Hatakka A."/>
            <person name="Henrissat B."/>
            <person name="Hilden K."/>
            <person name="Kuo R."/>
            <person name="Labutti K."/>
            <person name="Lipzen A."/>
            <person name="Makela M.R."/>
            <person name="Sandor L."/>
            <person name="Spatafora J.W."/>
            <person name="Grigoriev I.V."/>
            <person name="Hibbett D.S."/>
        </authorList>
    </citation>
    <scope>NUCLEOTIDE SEQUENCE [LARGE SCALE GENOMIC DNA]</scope>
    <source>
        <strain evidence="1 2">3A-2</strain>
    </source>
</reference>
<name>A0A8E2DEK2_9APHY</name>
<keyword evidence="2" id="KW-1185">Reference proteome</keyword>
<evidence type="ECO:0000313" key="2">
    <source>
        <dbReference type="Proteomes" id="UP000250043"/>
    </source>
</evidence>
<dbReference type="EMBL" id="KV722744">
    <property type="protein sequence ID" value="OCH83996.1"/>
    <property type="molecule type" value="Genomic_DNA"/>
</dbReference>
<dbReference type="Proteomes" id="UP000250043">
    <property type="component" value="Unassembled WGS sequence"/>
</dbReference>
<gene>
    <name evidence="1" type="ORF">OBBRIDRAFT_458712</name>
</gene>
<evidence type="ECO:0000313" key="1">
    <source>
        <dbReference type="EMBL" id="OCH83996.1"/>
    </source>
</evidence>
<protein>
    <submittedName>
        <fullName evidence="1">Uncharacterized protein</fullName>
    </submittedName>
</protein>
<organism evidence="1 2">
    <name type="scientific">Obba rivulosa</name>
    <dbReference type="NCBI Taxonomy" id="1052685"/>
    <lineage>
        <taxon>Eukaryota</taxon>
        <taxon>Fungi</taxon>
        <taxon>Dikarya</taxon>
        <taxon>Basidiomycota</taxon>
        <taxon>Agaricomycotina</taxon>
        <taxon>Agaricomycetes</taxon>
        <taxon>Polyporales</taxon>
        <taxon>Gelatoporiaceae</taxon>
        <taxon>Obba</taxon>
    </lineage>
</organism>
<dbReference type="AlphaFoldDB" id="A0A8E2DEK2"/>
<sequence length="102" mass="11641">MSGRCTRSQSSAGETRVSDMLDRMASSCLAHCVPRFQHRSNSAENVGIYVQVYPVLAEPDSLWFDGKSAHQVSRLTAQIERWLEMENFIWVRVCMLKFTLGE</sequence>